<reference evidence="2 3" key="1">
    <citation type="submission" date="2023-01" db="EMBL/GenBank/DDBJ databases">
        <authorList>
            <person name="Kreplak J."/>
        </authorList>
    </citation>
    <scope>NUCLEOTIDE SEQUENCE [LARGE SCALE GENOMIC DNA]</scope>
</reference>
<feature type="compositionally biased region" description="Basic residues" evidence="1">
    <location>
        <begin position="52"/>
        <end position="61"/>
    </location>
</feature>
<feature type="compositionally biased region" description="Basic and acidic residues" evidence="1">
    <location>
        <begin position="128"/>
        <end position="137"/>
    </location>
</feature>
<feature type="compositionally biased region" description="Basic and acidic residues" evidence="1">
    <location>
        <begin position="110"/>
        <end position="120"/>
    </location>
</feature>
<feature type="region of interest" description="Disordered" evidence="1">
    <location>
        <begin position="1"/>
        <end position="157"/>
    </location>
</feature>
<evidence type="ECO:0000313" key="3">
    <source>
        <dbReference type="Proteomes" id="UP001157006"/>
    </source>
</evidence>
<protein>
    <submittedName>
        <fullName evidence="2">Uncharacterized protein</fullName>
    </submittedName>
</protein>
<feature type="compositionally biased region" description="Basic residues" evidence="1">
    <location>
        <begin position="82"/>
        <end position="98"/>
    </location>
</feature>
<organism evidence="2 3">
    <name type="scientific">Vicia faba</name>
    <name type="common">Broad bean</name>
    <name type="synonym">Faba vulgaris</name>
    <dbReference type="NCBI Taxonomy" id="3906"/>
    <lineage>
        <taxon>Eukaryota</taxon>
        <taxon>Viridiplantae</taxon>
        <taxon>Streptophyta</taxon>
        <taxon>Embryophyta</taxon>
        <taxon>Tracheophyta</taxon>
        <taxon>Spermatophyta</taxon>
        <taxon>Magnoliopsida</taxon>
        <taxon>eudicotyledons</taxon>
        <taxon>Gunneridae</taxon>
        <taxon>Pentapetalae</taxon>
        <taxon>rosids</taxon>
        <taxon>fabids</taxon>
        <taxon>Fabales</taxon>
        <taxon>Fabaceae</taxon>
        <taxon>Papilionoideae</taxon>
        <taxon>50 kb inversion clade</taxon>
        <taxon>NPAAA clade</taxon>
        <taxon>Hologalegina</taxon>
        <taxon>IRL clade</taxon>
        <taxon>Fabeae</taxon>
        <taxon>Vicia</taxon>
    </lineage>
</organism>
<feature type="compositionally biased region" description="Low complexity" evidence="1">
    <location>
        <begin position="142"/>
        <end position="157"/>
    </location>
</feature>
<keyword evidence="3" id="KW-1185">Reference proteome</keyword>
<sequence length="157" mass="18249">MYQHHFKPNGDMTRPVNEKGWNPATQPNPNCINKKKPSLQSFQGQSNVQRNLKLRSSKKPNPKPYHNFIYTNPLEIKQGKNIAHRNHKKPRPPSHKTQRCVIIFPNVKPFRFEKEEEEKSRNRKQIKNKRESKKDLTEEIPEATSSSSSPILASKAS</sequence>
<dbReference type="AlphaFoldDB" id="A0AAV1AGD8"/>
<feature type="compositionally biased region" description="Polar residues" evidence="1">
    <location>
        <begin position="38"/>
        <end position="50"/>
    </location>
</feature>
<evidence type="ECO:0000256" key="1">
    <source>
        <dbReference type="SAM" id="MobiDB-lite"/>
    </source>
</evidence>
<evidence type="ECO:0000313" key="2">
    <source>
        <dbReference type="EMBL" id="CAI8609412.1"/>
    </source>
</evidence>
<dbReference type="Proteomes" id="UP001157006">
    <property type="component" value="Chromosome 4"/>
</dbReference>
<gene>
    <name evidence="2" type="ORF">VFH_IV132120</name>
</gene>
<dbReference type="EMBL" id="OX451739">
    <property type="protein sequence ID" value="CAI8609412.1"/>
    <property type="molecule type" value="Genomic_DNA"/>
</dbReference>
<name>A0AAV1AGD8_VICFA</name>
<proteinExistence type="predicted"/>
<accession>A0AAV1AGD8</accession>